<dbReference type="AlphaFoldDB" id="A0A9P7V236"/>
<dbReference type="Proteomes" id="UP001049176">
    <property type="component" value="Chromosome 1"/>
</dbReference>
<evidence type="ECO:0000313" key="2">
    <source>
        <dbReference type="EMBL" id="KAG7098905.1"/>
    </source>
</evidence>
<keyword evidence="1" id="KW-0175">Coiled coil</keyword>
<keyword evidence="3" id="KW-1185">Reference proteome</keyword>
<proteinExistence type="predicted"/>
<evidence type="ECO:0000256" key="1">
    <source>
        <dbReference type="SAM" id="Coils"/>
    </source>
</evidence>
<dbReference type="KEGG" id="more:E1B28_000805"/>
<comment type="caution">
    <text evidence="2">The sequence shown here is derived from an EMBL/GenBank/DDBJ whole genome shotgun (WGS) entry which is preliminary data.</text>
</comment>
<gene>
    <name evidence="2" type="ORF">E1B28_000805</name>
</gene>
<protein>
    <submittedName>
        <fullName evidence="2">Uncharacterized protein</fullName>
    </submittedName>
</protein>
<dbReference type="EMBL" id="CM032181">
    <property type="protein sequence ID" value="KAG7098905.1"/>
    <property type="molecule type" value="Genomic_DNA"/>
</dbReference>
<name>A0A9P7V236_9AGAR</name>
<dbReference type="RefSeq" id="XP_043015375.1">
    <property type="nucleotide sequence ID" value="XM_043146672.1"/>
</dbReference>
<organism evidence="2 3">
    <name type="scientific">Marasmius oreades</name>
    <name type="common">fairy-ring Marasmius</name>
    <dbReference type="NCBI Taxonomy" id="181124"/>
    <lineage>
        <taxon>Eukaryota</taxon>
        <taxon>Fungi</taxon>
        <taxon>Dikarya</taxon>
        <taxon>Basidiomycota</taxon>
        <taxon>Agaricomycotina</taxon>
        <taxon>Agaricomycetes</taxon>
        <taxon>Agaricomycetidae</taxon>
        <taxon>Agaricales</taxon>
        <taxon>Marasmiineae</taxon>
        <taxon>Marasmiaceae</taxon>
        <taxon>Marasmius</taxon>
    </lineage>
</organism>
<reference evidence="2" key="1">
    <citation type="journal article" date="2021" name="Genome Biol. Evol.">
        <title>The assembled and annotated genome of the fairy-ring fungus Marasmius oreades.</title>
        <authorList>
            <person name="Hiltunen M."/>
            <person name="Ament-Velasquez S.L."/>
            <person name="Johannesson H."/>
        </authorList>
    </citation>
    <scope>NUCLEOTIDE SEQUENCE</scope>
    <source>
        <strain evidence="2">03SP1</strain>
    </source>
</reference>
<feature type="coiled-coil region" evidence="1">
    <location>
        <begin position="45"/>
        <end position="86"/>
    </location>
</feature>
<sequence length="106" mass="12576">MFGTWYFLSSDALEFNCCYFSALPLLLRNNEETKKHLIGDKHKKIMQLKMQVARLRAERDKLADYNNKLEMQNMELKQQVLDLRVENACEAKGHEILRMELGQREI</sequence>
<accession>A0A9P7V236</accession>
<evidence type="ECO:0000313" key="3">
    <source>
        <dbReference type="Proteomes" id="UP001049176"/>
    </source>
</evidence>
<dbReference type="GeneID" id="66069881"/>